<name>A0A011QQ75_ACCRE</name>
<organism evidence="4 5">
    <name type="scientific">Accumulibacter regalis</name>
    <dbReference type="NCBI Taxonomy" id="522306"/>
    <lineage>
        <taxon>Bacteria</taxon>
        <taxon>Pseudomonadati</taxon>
        <taxon>Pseudomonadota</taxon>
        <taxon>Betaproteobacteria</taxon>
        <taxon>Candidatus Accumulibacter</taxon>
    </lineage>
</organism>
<feature type="compositionally biased region" description="Low complexity" evidence="1">
    <location>
        <begin position="50"/>
        <end position="60"/>
    </location>
</feature>
<feature type="region of interest" description="Disordered" evidence="1">
    <location>
        <begin position="50"/>
        <end position="88"/>
    </location>
</feature>
<evidence type="ECO:0000259" key="3">
    <source>
        <dbReference type="Pfam" id="PF13719"/>
    </source>
</evidence>
<feature type="domain" description="Zinc finger/thioredoxin putative" evidence="3">
    <location>
        <begin position="1"/>
        <end position="37"/>
    </location>
</feature>
<feature type="transmembrane region" description="Helical" evidence="2">
    <location>
        <begin position="219"/>
        <end position="239"/>
    </location>
</feature>
<reference evidence="4" key="1">
    <citation type="submission" date="2014-02" db="EMBL/GenBank/DDBJ databases">
        <title>Expanding our view of genomic diversity in Candidatus Accumulibacter clades.</title>
        <authorList>
            <person name="Skennerton C.T."/>
            <person name="Barr J.J."/>
            <person name="Slater F.R."/>
            <person name="Bond P.L."/>
            <person name="Tyson G.W."/>
        </authorList>
    </citation>
    <scope>NUCLEOTIDE SEQUENCE [LARGE SCALE GENOMIC DNA]</scope>
</reference>
<keyword evidence="2" id="KW-1133">Transmembrane helix</keyword>
<dbReference type="AlphaFoldDB" id="A0A011QQ75"/>
<sequence length="374" mass="39881">MKTCCPGCQTIFRVTPEQLKARAGKVRCGQCRRVFNALDSLLDDAEPVVAAPPATAPDVPLESATPLHTETPPQAETPPRSDSADEAAPAVAALLREDIDAAETASGEDDEHAPADAEPSGRAEPYLAAYTLDTVADSTHHAIPEGARESLADSMRVSPPTDSPPMATGRVANGTERDAIHDAEHGLLPREKKDLPGYDRWLEGAISQPAPPVAGKAPAAPFVIVIVLLVLTLIGQTIFHFRGVIALTTPSTRPALAALSAALGTDIPLPRHVDLVSIEASDLQSEPGRNKQLVLQATLRNRASYAQAYPAIELTLTDSADKPIVRRVFMADEYLAPAQLAEKSFAANADVEVRLWLDASEVKAAGYRLYVFYP</sequence>
<accession>A0A011QQ75</accession>
<dbReference type="PATRIC" id="fig|1454004.3.peg.84"/>
<dbReference type="Pfam" id="PF13719">
    <property type="entry name" value="Zn_ribbon_5"/>
    <property type="match status" value="1"/>
</dbReference>
<dbReference type="NCBIfam" id="TIGR02098">
    <property type="entry name" value="MJ0042_CXXC"/>
    <property type="match status" value="1"/>
</dbReference>
<gene>
    <name evidence="4" type="ORF">AW11_00081</name>
</gene>
<feature type="region of interest" description="Disordered" evidence="1">
    <location>
        <begin position="103"/>
        <end position="122"/>
    </location>
</feature>
<protein>
    <submittedName>
        <fullName evidence="4">Family finger-like domain protein</fullName>
    </submittedName>
</protein>
<evidence type="ECO:0000256" key="1">
    <source>
        <dbReference type="SAM" id="MobiDB-lite"/>
    </source>
</evidence>
<keyword evidence="5" id="KW-1185">Reference proteome</keyword>
<dbReference type="InterPro" id="IPR011723">
    <property type="entry name" value="Znf/thioredoxin_put"/>
</dbReference>
<feature type="region of interest" description="Disordered" evidence="1">
    <location>
        <begin position="148"/>
        <end position="171"/>
    </location>
</feature>
<dbReference type="EMBL" id="JEMY01000001">
    <property type="protein sequence ID" value="EXI91270.1"/>
    <property type="molecule type" value="Genomic_DNA"/>
</dbReference>
<dbReference type="Proteomes" id="UP000022141">
    <property type="component" value="Unassembled WGS sequence"/>
</dbReference>
<evidence type="ECO:0000256" key="2">
    <source>
        <dbReference type="SAM" id="Phobius"/>
    </source>
</evidence>
<keyword evidence="2" id="KW-0812">Transmembrane</keyword>
<evidence type="ECO:0000313" key="5">
    <source>
        <dbReference type="Proteomes" id="UP000022141"/>
    </source>
</evidence>
<dbReference type="eggNOG" id="ENOG5030T5U">
    <property type="taxonomic scope" value="Bacteria"/>
</dbReference>
<evidence type="ECO:0000313" key="4">
    <source>
        <dbReference type="EMBL" id="EXI91270.1"/>
    </source>
</evidence>
<feature type="compositionally biased region" description="Basic and acidic residues" evidence="1">
    <location>
        <begin position="112"/>
        <end position="121"/>
    </location>
</feature>
<dbReference type="Pfam" id="PF11906">
    <property type="entry name" value="DUF3426"/>
    <property type="match status" value="1"/>
</dbReference>
<dbReference type="STRING" id="1454004.AW11_00081"/>
<dbReference type="InterPro" id="IPR021834">
    <property type="entry name" value="DUF3426"/>
</dbReference>
<keyword evidence="2" id="KW-0472">Membrane</keyword>
<comment type="caution">
    <text evidence="4">The sequence shown here is derived from an EMBL/GenBank/DDBJ whole genome shotgun (WGS) entry which is preliminary data.</text>
</comment>
<proteinExistence type="predicted"/>